<dbReference type="InterPro" id="IPR055399">
    <property type="entry name" value="CC_BshC"/>
</dbReference>
<dbReference type="HAMAP" id="MF_01867">
    <property type="entry name" value="BshC"/>
    <property type="match status" value="1"/>
</dbReference>
<feature type="domain" description="Bacillithiol biosynthesis BshC C-terminal coiled-coil" evidence="4">
    <location>
        <begin position="377"/>
        <end position="532"/>
    </location>
</feature>
<dbReference type="InterPro" id="IPR055398">
    <property type="entry name" value="Rossmann-like_BshC"/>
</dbReference>
<dbReference type="NCBIfam" id="TIGR03998">
    <property type="entry name" value="thiol_BshC"/>
    <property type="match status" value="1"/>
</dbReference>
<dbReference type="AlphaFoldDB" id="A0A4Q8QIJ9"/>
<dbReference type="Proteomes" id="UP000291981">
    <property type="component" value="Unassembled WGS sequence"/>
</dbReference>
<comment type="similarity">
    <text evidence="2">Belongs to the BshC family.</text>
</comment>
<accession>A0A4Q8QIJ9</accession>
<organism evidence="5 6">
    <name type="scientific">Flagellimonas allohymeniacidonis</name>
    <dbReference type="NCBI Taxonomy" id="2517819"/>
    <lineage>
        <taxon>Bacteria</taxon>
        <taxon>Pseudomonadati</taxon>
        <taxon>Bacteroidota</taxon>
        <taxon>Flavobacteriia</taxon>
        <taxon>Flavobacteriales</taxon>
        <taxon>Flavobacteriaceae</taxon>
        <taxon>Flagellimonas</taxon>
    </lineage>
</organism>
<dbReference type="GO" id="GO:0016874">
    <property type="term" value="F:ligase activity"/>
    <property type="evidence" value="ECO:0007669"/>
    <property type="project" value="UniProtKB-UniRule"/>
</dbReference>
<comment type="caution">
    <text evidence="5">The sequence shown here is derived from an EMBL/GenBank/DDBJ whole genome shotgun (WGS) entry which is preliminary data.</text>
</comment>
<proteinExistence type="inferred from homology"/>
<evidence type="ECO:0000313" key="6">
    <source>
        <dbReference type="Proteomes" id="UP000291981"/>
    </source>
</evidence>
<sequence length="533" mass="61957">MDVDCIPFRETGYFSKLICDYIDQKRELAPFYNRFPSMEAFKDQIEEKKANYPSKNRKVLVDQLQAQYAHLEISKATQKNIDALKQETTFTVVTGHQLNLFTGPLYFLYKIVSTINLAKQLKKKYSKYNFVPVYWMATEDHDFDEINYFNFKGQKVQWNRDASGAVGELDTEGLDALYETFSGELGVSKNADELRDLFKNTYLEHNNLTEATRFLANALFGKHGLVILDGNDKGLKQLLVPYAEKDIFENIPYQKVTESMENLSKVSSHYKIQVNPREINYFYLDEGIRERIVQTNGKYEVNSMNIQFSKEELKKELMENPERFSPNVIARPLFQEIILPNLCYIGGGGELAYWLELKSYFDAMGITFPMLLLRNSVLFITQKQAKKVDKLALKVSDLFLKQHQFINKKIREISNIDIDFGPQKKHLEAQFDALYELTEKTDKTFLGAVKAQEVKQKNGLDALEKRLLQAQKRKLKDHVVRMTDIQNALFPNQSLQERQANFSELYLELGEDLIAELMKHLDPLEQSFLVLRH</sequence>
<evidence type="ECO:0000256" key="2">
    <source>
        <dbReference type="HAMAP-Rule" id="MF_01867"/>
    </source>
</evidence>
<dbReference type="EMBL" id="SGIU01000001">
    <property type="protein sequence ID" value="TAI48249.1"/>
    <property type="molecule type" value="Genomic_DNA"/>
</dbReference>
<keyword evidence="6" id="KW-1185">Reference proteome</keyword>
<evidence type="ECO:0000259" key="3">
    <source>
        <dbReference type="Pfam" id="PF10079"/>
    </source>
</evidence>
<dbReference type="PIRSF" id="PIRSF012535">
    <property type="entry name" value="UCP012535"/>
    <property type="match status" value="1"/>
</dbReference>
<gene>
    <name evidence="2 5" type="primary">bshC</name>
    <name evidence="5" type="ORF">EW142_00085</name>
</gene>
<dbReference type="InterPro" id="IPR011199">
    <property type="entry name" value="Bacillithiol_biosynth_BshC"/>
</dbReference>
<feature type="domain" description="Bacillithiol biosynthesis BshC N-terminal Rossmann-like" evidence="3">
    <location>
        <begin position="1"/>
        <end position="375"/>
    </location>
</feature>
<dbReference type="OrthoDB" id="9765151at2"/>
<evidence type="ECO:0000313" key="5">
    <source>
        <dbReference type="EMBL" id="TAI48249.1"/>
    </source>
</evidence>
<keyword evidence="1 2" id="KW-0436">Ligase</keyword>
<dbReference type="Pfam" id="PF24850">
    <property type="entry name" value="CC_BshC"/>
    <property type="match status" value="1"/>
</dbReference>
<reference evidence="5 6" key="1">
    <citation type="submission" date="2019-02" db="EMBL/GenBank/DDBJ databases">
        <title>Draft genome sequence of Muricauda sp. 176CP4-71.</title>
        <authorList>
            <person name="Park J.-S."/>
        </authorList>
    </citation>
    <scope>NUCLEOTIDE SEQUENCE [LARGE SCALE GENOMIC DNA]</scope>
    <source>
        <strain evidence="5 6">176CP4-71</strain>
    </source>
</reference>
<protein>
    <recommendedName>
        <fullName evidence="2">Putative cysteine ligase BshC</fullName>
        <ecNumber evidence="2">6.-.-.-</ecNumber>
    </recommendedName>
</protein>
<dbReference type="Pfam" id="PF10079">
    <property type="entry name" value="Rossmann-like_BshC"/>
    <property type="match status" value="1"/>
</dbReference>
<evidence type="ECO:0000259" key="4">
    <source>
        <dbReference type="Pfam" id="PF24850"/>
    </source>
</evidence>
<dbReference type="EC" id="6.-.-.-" evidence="2"/>
<evidence type="ECO:0000256" key="1">
    <source>
        <dbReference type="ARBA" id="ARBA00022598"/>
    </source>
</evidence>
<dbReference type="RefSeq" id="WP_130607915.1">
    <property type="nucleotide sequence ID" value="NZ_SGIU01000001.1"/>
</dbReference>
<name>A0A4Q8QIJ9_9FLAO</name>